<evidence type="ECO:0000256" key="1">
    <source>
        <dbReference type="ARBA" id="ARBA00010652"/>
    </source>
</evidence>
<dbReference type="Proteomes" id="UP000320513">
    <property type="component" value="Unassembled WGS sequence"/>
</dbReference>
<feature type="domain" description="PPE" evidence="2">
    <location>
        <begin position="6"/>
        <end position="168"/>
    </location>
</feature>
<gene>
    <name evidence="3" type="ORF">FPZ47_26700</name>
</gene>
<dbReference type="InterPro" id="IPR000030">
    <property type="entry name" value="PPE_dom"/>
</dbReference>
<evidence type="ECO:0000259" key="2">
    <source>
        <dbReference type="Pfam" id="PF00823"/>
    </source>
</evidence>
<evidence type="ECO:0000313" key="3">
    <source>
        <dbReference type="EMBL" id="TVS77583.1"/>
    </source>
</evidence>
<dbReference type="PANTHER" id="PTHR46766:SF1">
    <property type="entry name" value="GLUTAMINE-RICH PROTEIN 2"/>
    <property type="match status" value="1"/>
</dbReference>
<dbReference type="SUPFAM" id="SSF140459">
    <property type="entry name" value="PE/PPE dimer-like"/>
    <property type="match status" value="1"/>
</dbReference>
<accession>A0A557WWG2</accession>
<organism evidence="3 4">
    <name type="scientific">Mycobacterium helveticum</name>
    <dbReference type="NCBI Taxonomy" id="2592811"/>
    <lineage>
        <taxon>Bacteria</taxon>
        <taxon>Bacillati</taxon>
        <taxon>Actinomycetota</taxon>
        <taxon>Actinomycetes</taxon>
        <taxon>Mycobacteriales</taxon>
        <taxon>Mycobacteriaceae</taxon>
        <taxon>Mycobacterium</taxon>
    </lineage>
</organism>
<dbReference type="EMBL" id="VMQU01000221">
    <property type="protein sequence ID" value="TVS77583.1"/>
    <property type="molecule type" value="Genomic_DNA"/>
</dbReference>
<dbReference type="PANTHER" id="PTHR46766">
    <property type="entry name" value="GLUTAMINE-RICH PROTEIN 2"/>
    <property type="match status" value="1"/>
</dbReference>
<dbReference type="GO" id="GO:0052572">
    <property type="term" value="P:response to host immune response"/>
    <property type="evidence" value="ECO:0007669"/>
    <property type="project" value="TreeGrafter"/>
</dbReference>
<sequence>MSSPIWMATPPEAHSAMLNTGPGPGPLLAAAGAWSALSTEYAAAAAELGGLIGSVQAGAWQGPSAGQYAAAHLPYLAWLQQAGADSAGVAAEHEAAAMAYAGALAAMPTPAELAANHMIHAVLVATNFFGVNTVPIALNEADYVRMWVQAATAMSAYQAASGTALASAPRTAPAPSIVNLDRSNTAAQTNPLSWLGQLVQTYLNLYQEGFGEFEALLQNPVGTLRQIITAFATNPAAALVAYGPLFFFAAYEVVSPIATYGPMLTALSLGLSLSLGTITLPAGAIAPIAAPAAAGGAPGPRPPPAGAGG</sequence>
<keyword evidence="4" id="KW-1185">Reference proteome</keyword>
<evidence type="ECO:0000313" key="4">
    <source>
        <dbReference type="Proteomes" id="UP000320513"/>
    </source>
</evidence>
<comment type="caution">
    <text evidence="3">The sequence shown here is derived from an EMBL/GenBank/DDBJ whole genome shotgun (WGS) entry which is preliminary data.</text>
</comment>
<feature type="non-terminal residue" evidence="3">
    <location>
        <position position="309"/>
    </location>
</feature>
<proteinExistence type="inferred from homology"/>
<dbReference type="RefSeq" id="WP_145039727.1">
    <property type="nucleotide sequence ID" value="NZ_VMQU01000221.1"/>
</dbReference>
<dbReference type="Gene3D" id="1.20.1260.20">
    <property type="entry name" value="PPE superfamily"/>
    <property type="match status" value="1"/>
</dbReference>
<dbReference type="InterPro" id="IPR038332">
    <property type="entry name" value="PPE_sf"/>
</dbReference>
<dbReference type="Pfam" id="PF00823">
    <property type="entry name" value="PPE"/>
    <property type="match status" value="1"/>
</dbReference>
<dbReference type="AlphaFoldDB" id="A0A557WWG2"/>
<protein>
    <submittedName>
        <fullName evidence="3">PPE family protein</fullName>
    </submittedName>
</protein>
<comment type="similarity">
    <text evidence="1">Belongs to the mycobacterial PPE family.</text>
</comment>
<reference evidence="3 4" key="1">
    <citation type="submission" date="2019-07" db="EMBL/GenBank/DDBJ databases">
        <title>New Mycobacterium species.</title>
        <authorList>
            <person name="Tortoli E."/>
            <person name="Ghielmetti G."/>
            <person name="Friedel U."/>
            <person name="Trovato A."/>
        </authorList>
    </citation>
    <scope>NUCLEOTIDE SEQUENCE [LARGE SCALE GENOMIC DNA]</scope>
    <source>
        <strain evidence="3 4">16-83</strain>
    </source>
</reference>
<name>A0A557WWG2_9MYCO</name>